<dbReference type="InterPro" id="IPR029063">
    <property type="entry name" value="SAM-dependent_MTases_sf"/>
</dbReference>
<evidence type="ECO:0000256" key="2">
    <source>
        <dbReference type="ARBA" id="ARBA00022603"/>
    </source>
</evidence>
<accession>A0ABR2UUI4</accession>
<evidence type="ECO:0000256" key="3">
    <source>
        <dbReference type="ARBA" id="ARBA00022679"/>
    </source>
</evidence>
<dbReference type="InterPro" id="IPR050390">
    <property type="entry name" value="C5-Methyltransferase"/>
</dbReference>
<dbReference type="Pfam" id="PF25423">
    <property type="entry name" value="DUF7893"/>
    <property type="match status" value="1"/>
</dbReference>
<dbReference type="Proteomes" id="UP001408356">
    <property type="component" value="Unassembled WGS sequence"/>
</dbReference>
<feature type="region of interest" description="Disordered" evidence="6">
    <location>
        <begin position="517"/>
        <end position="537"/>
    </location>
</feature>
<dbReference type="Gene3D" id="3.90.120.10">
    <property type="entry name" value="DNA Methylase, subunit A, domain 2"/>
    <property type="match status" value="1"/>
</dbReference>
<evidence type="ECO:0000256" key="5">
    <source>
        <dbReference type="PROSITE-ProRule" id="PRU01016"/>
    </source>
</evidence>
<feature type="domain" description="DUF7893" evidence="7">
    <location>
        <begin position="311"/>
        <end position="403"/>
    </location>
</feature>
<name>A0ABR2UUI4_9PEZI</name>
<evidence type="ECO:0000313" key="8">
    <source>
        <dbReference type="EMBL" id="KAK9418308.1"/>
    </source>
</evidence>
<keyword evidence="3 5" id="KW-0808">Transferase</keyword>
<dbReference type="PROSITE" id="PS51679">
    <property type="entry name" value="SAM_MT_C5"/>
    <property type="match status" value="1"/>
</dbReference>
<dbReference type="Gene3D" id="2.30.30.490">
    <property type="match status" value="1"/>
</dbReference>
<dbReference type="PANTHER" id="PTHR10629">
    <property type="entry name" value="CYTOSINE-SPECIFIC METHYLTRANSFERASE"/>
    <property type="match status" value="1"/>
</dbReference>
<dbReference type="EMBL" id="JARVKF010000392">
    <property type="protein sequence ID" value="KAK9418308.1"/>
    <property type="molecule type" value="Genomic_DNA"/>
</dbReference>
<evidence type="ECO:0000313" key="9">
    <source>
        <dbReference type="Proteomes" id="UP001408356"/>
    </source>
</evidence>
<feature type="active site" evidence="5">
    <location>
        <position position="886"/>
    </location>
</feature>
<comment type="similarity">
    <text evidence="5">Belongs to the class I-like SAM-binding methyltransferase superfamily. C5-methyltransferase family.</text>
</comment>
<dbReference type="Gene3D" id="3.40.50.150">
    <property type="entry name" value="Vaccinia Virus protein VP39"/>
    <property type="match status" value="1"/>
</dbReference>
<proteinExistence type="inferred from homology"/>
<dbReference type="EC" id="2.1.1.37" evidence="1"/>
<evidence type="ECO:0000256" key="1">
    <source>
        <dbReference type="ARBA" id="ARBA00011975"/>
    </source>
</evidence>
<dbReference type="PANTHER" id="PTHR10629:SF54">
    <property type="entry name" value="DNA METHYLTRANSFERASE DIM-2"/>
    <property type="match status" value="1"/>
</dbReference>
<evidence type="ECO:0000259" key="7">
    <source>
        <dbReference type="Pfam" id="PF25423"/>
    </source>
</evidence>
<dbReference type="PRINTS" id="PR00105">
    <property type="entry name" value="C5METTRFRASE"/>
</dbReference>
<evidence type="ECO:0000256" key="6">
    <source>
        <dbReference type="SAM" id="MobiDB-lite"/>
    </source>
</evidence>
<evidence type="ECO:0000256" key="4">
    <source>
        <dbReference type="ARBA" id="ARBA00022691"/>
    </source>
</evidence>
<feature type="region of interest" description="Disordered" evidence="6">
    <location>
        <begin position="420"/>
        <end position="447"/>
    </location>
</feature>
<dbReference type="InterPro" id="IPR043151">
    <property type="entry name" value="BAH_sf"/>
</dbReference>
<dbReference type="InterPro" id="IPR001525">
    <property type="entry name" value="C5_MeTfrase"/>
</dbReference>
<keyword evidence="2 5" id="KW-0489">Methyltransferase</keyword>
<dbReference type="Pfam" id="PF00145">
    <property type="entry name" value="DNA_methylase"/>
    <property type="match status" value="1"/>
</dbReference>
<dbReference type="InterPro" id="IPR057215">
    <property type="entry name" value="DUF7893"/>
</dbReference>
<keyword evidence="9" id="KW-1185">Reference proteome</keyword>
<keyword evidence="4 5" id="KW-0949">S-adenosyl-L-methionine</keyword>
<reference evidence="8 9" key="1">
    <citation type="journal article" date="2024" name="J. Plant Pathol.">
        <title>Sequence and assembly of the genome of Seiridium unicorne, isolate CBS 538.82, causal agent of cypress canker disease.</title>
        <authorList>
            <person name="Scali E."/>
            <person name="Rocca G.D."/>
            <person name="Danti R."/>
            <person name="Garbelotto M."/>
            <person name="Barberini S."/>
            <person name="Baroncelli R."/>
            <person name="Emiliani G."/>
        </authorList>
    </citation>
    <scope>NUCLEOTIDE SEQUENCE [LARGE SCALE GENOMIC DNA]</scope>
    <source>
        <strain evidence="8 9">BM-138-508</strain>
    </source>
</reference>
<organism evidence="8 9">
    <name type="scientific">Seiridium unicorne</name>
    <dbReference type="NCBI Taxonomy" id="138068"/>
    <lineage>
        <taxon>Eukaryota</taxon>
        <taxon>Fungi</taxon>
        <taxon>Dikarya</taxon>
        <taxon>Ascomycota</taxon>
        <taxon>Pezizomycotina</taxon>
        <taxon>Sordariomycetes</taxon>
        <taxon>Xylariomycetidae</taxon>
        <taxon>Amphisphaeriales</taxon>
        <taxon>Sporocadaceae</taxon>
        <taxon>Seiridium</taxon>
    </lineage>
</organism>
<gene>
    <name evidence="8" type="ORF">SUNI508_08269</name>
</gene>
<comment type="caution">
    <text evidence="8">The sequence shown here is derived from an EMBL/GenBank/DDBJ whole genome shotgun (WGS) entry which is preliminary data.</text>
</comment>
<sequence length="1316" mass="149212">MSIFDGVEFLSARNRPWIAIFYEYGGQVDTGAILREFLWISGQDAKSPEMKGLGLQPSTPIGQRSKWTKFGDMFGSDPTTPEEICTNDTGLSASHSIYSRDSTTDTIWSGSLEPPEKEFEELRLPSTVTSKQQLLSLDVVPGTDHATSTDAIPTCENIIVELPQSTLSNPRSLYRGFDPGAPIASEPVAVIALLDDLKQRTPDLDDFVEIDLSNFTIYLDSAIYPNEMRPLQHLATRAASDKFYFDGILSVGDKRFFLKKIPFRELPIGNYDDEEHSVDDQIWIRSELNHRKEIYYKLRKPSLEYARFWTPFLWIADLAKHVVDYCSHLLDKKRRAKLDDFRERFSDYVLSKHGKVVSFQRWYAAHGSRDFRTAVVANIEFLWKEALGLPLPIRKIATWHEFWAQVRGGYYSPMVSSLSLPPTEESTDEDNTTPGRGTKRTRKGNGEEKIAETIVTPYIYDLFSHMGFDNIMESVPLATSVYTHQLKQLQYTSSTQQNFHRGSNRDRNDQDFLAKIEAGDVISTPPDDEETGTKWKRETSRHHDSDYVWYGMVQKVHISPVGHRAFDVIWMYQPRDTPCALMKYPWSNELFLSDTCTCRTARIDQQDVLATHRVSWFGDSNSTMPTEFFVRQTYLAGERCWVALNEDHLACDHHKLIKHCSEQRKYKQGDTVLAKLPKRTCLDAFVVDTVYRENRKRWARLRRLLRRNDVDKTRHHPVNELIYTDQLVEIDSKRIVRHCVVRAFRMGDVVPAPYNRGGTGDTFYLTHRQTRDGVDRLEPIDDVVSLAFRQGFGPDDTSTPQKLRGLDLFCGGGNFGRGIEDGGGVQMKWANDISSNAIHSYMANCVSGTCTPFLGSVDDLLQRALTGCPDTPQPGDVQFISGGSPCQGFSRLTKVQDQKSLKQWKNRSLVASFASFVDFYRPQYGLLENVQSMVMARDKRDECFFSQLVCSIVGLGYQVRIIYADGWSYGAPQSRCRVFLSFAAPGVKMPKAPALTHSHPPGTNMGSLGKMSNGQPFGERLHTPTPFKFVSCSEAAGQLPDIRDGKADYCVGHPDHRISIGFTPRIRNQIRQIPIQPYGLSFNRAYFGYDENGKHFAGTIATADRDYYFPNPKEFRMQPGSKGWGRVDPRGLFRTVVTVCGPTDRKTGFVNHWRQPRPLSLLEVRRAQGFLDHEVITGKPAQQWHIVGNSVARQVALALGLSIREAWFGTLHDDSFTKKIDVQALDEMPAISDDLRDDTSLAEGIIEDDGEAMKTWARDPMAHLIDDPVSTPATSVDDPQDEAFHIRRKSGHKRHKTKSTVMDFPAKKLRLTFDGA</sequence>
<protein>
    <recommendedName>
        <fullName evidence="1">DNA (cytosine-5-)-methyltransferase</fullName>
        <ecNumber evidence="1">2.1.1.37</ecNumber>
    </recommendedName>
</protein>
<dbReference type="SUPFAM" id="SSF53335">
    <property type="entry name" value="S-adenosyl-L-methionine-dependent methyltransferases"/>
    <property type="match status" value="1"/>
</dbReference>